<evidence type="ECO:0000313" key="4">
    <source>
        <dbReference type="Proteomes" id="UP000248606"/>
    </source>
</evidence>
<reference evidence="3 4" key="1">
    <citation type="submission" date="2017-08" db="EMBL/GenBank/DDBJ databases">
        <title>Infants hospitalized years apart are colonized by the same room-sourced microbial strains.</title>
        <authorList>
            <person name="Brooks B."/>
            <person name="Olm M.R."/>
            <person name="Firek B.A."/>
            <person name="Baker R."/>
            <person name="Thomas B.C."/>
            <person name="Morowitz M.J."/>
            <person name="Banfield J.F."/>
        </authorList>
    </citation>
    <scope>NUCLEOTIDE SEQUENCE [LARGE SCALE GENOMIC DNA]</scope>
    <source>
        <strain evidence="3">S2_006_000_R1_57</strain>
    </source>
</reference>
<evidence type="ECO:0000313" key="3">
    <source>
        <dbReference type="EMBL" id="PZP89912.1"/>
    </source>
</evidence>
<evidence type="ECO:0000256" key="1">
    <source>
        <dbReference type="SAM" id="Phobius"/>
    </source>
</evidence>
<keyword evidence="1" id="KW-0812">Transmembrane</keyword>
<dbReference type="GO" id="GO:0004190">
    <property type="term" value="F:aspartic-type endopeptidase activity"/>
    <property type="evidence" value="ECO:0007669"/>
    <property type="project" value="InterPro"/>
</dbReference>
<feature type="transmembrane region" description="Helical" evidence="1">
    <location>
        <begin position="6"/>
        <end position="24"/>
    </location>
</feature>
<dbReference type="Pfam" id="PF01478">
    <property type="entry name" value="Peptidase_A24"/>
    <property type="match status" value="1"/>
</dbReference>
<feature type="transmembrane region" description="Helical" evidence="1">
    <location>
        <begin position="147"/>
        <end position="168"/>
    </location>
</feature>
<sequence length="170" mass="17965">MVTVSSIPFICSTAITVLSLLWLAWLARQDSAARRIPTYLVGLGIVLASMYSFSEGACGRAVCAGLCLFACYLIPYVMGAGIGGGDVKAAFPIGMFVGALGWAAWWCASVGAFLVTACVGIGQRIILRLSTQFSHTSAHDEIHSLTIPHGVSLAVVTGIILISHYLVIFR</sequence>
<proteinExistence type="predicted"/>
<feature type="transmembrane region" description="Helical" evidence="1">
    <location>
        <begin position="59"/>
        <end position="82"/>
    </location>
</feature>
<dbReference type="GO" id="GO:0016020">
    <property type="term" value="C:membrane"/>
    <property type="evidence" value="ECO:0007669"/>
    <property type="project" value="InterPro"/>
</dbReference>
<keyword evidence="1" id="KW-1133">Transmembrane helix</keyword>
<evidence type="ECO:0000259" key="2">
    <source>
        <dbReference type="Pfam" id="PF01478"/>
    </source>
</evidence>
<dbReference type="AlphaFoldDB" id="A0A2W5KBM3"/>
<accession>A0A2W5KBM3</accession>
<organism evidence="3 4">
    <name type="scientific">Lawsonella clevelandensis</name>
    <dbReference type="NCBI Taxonomy" id="1528099"/>
    <lineage>
        <taxon>Bacteria</taxon>
        <taxon>Bacillati</taxon>
        <taxon>Actinomycetota</taxon>
        <taxon>Actinomycetes</taxon>
        <taxon>Mycobacteriales</taxon>
        <taxon>Lawsonellaceae</taxon>
        <taxon>Lawsonella</taxon>
    </lineage>
</organism>
<feature type="transmembrane region" description="Helical" evidence="1">
    <location>
        <begin position="103"/>
        <end position="127"/>
    </location>
</feature>
<dbReference type="Proteomes" id="UP000248606">
    <property type="component" value="Unassembled WGS sequence"/>
</dbReference>
<name>A0A2W5KBM3_9ACTN</name>
<dbReference type="InterPro" id="IPR000045">
    <property type="entry name" value="Prepilin_IV_endopep_pep"/>
</dbReference>
<dbReference type="EMBL" id="QFOZ01000001">
    <property type="protein sequence ID" value="PZP89912.1"/>
    <property type="molecule type" value="Genomic_DNA"/>
</dbReference>
<dbReference type="Gene3D" id="1.20.120.1220">
    <property type="match status" value="1"/>
</dbReference>
<comment type="caution">
    <text evidence="3">The sequence shown here is derived from an EMBL/GenBank/DDBJ whole genome shotgun (WGS) entry which is preliminary data.</text>
</comment>
<protein>
    <recommendedName>
        <fullName evidence="2">Prepilin type IV endopeptidase peptidase domain-containing protein</fullName>
    </recommendedName>
</protein>
<feature type="transmembrane region" description="Helical" evidence="1">
    <location>
        <begin position="36"/>
        <end position="53"/>
    </location>
</feature>
<feature type="domain" description="Prepilin type IV endopeptidase peptidase" evidence="2">
    <location>
        <begin position="19"/>
        <end position="120"/>
    </location>
</feature>
<keyword evidence="1" id="KW-0472">Membrane</keyword>
<gene>
    <name evidence="3" type="ORF">DI579_01815</name>
</gene>